<dbReference type="PANTHER" id="PTHR43884">
    <property type="entry name" value="ACYL-COA DEHYDROGENASE"/>
    <property type="match status" value="1"/>
</dbReference>
<comment type="cofactor">
    <cofactor evidence="1 6">
        <name>FAD</name>
        <dbReference type="ChEBI" id="CHEBI:57692"/>
    </cofactor>
</comment>
<dbReference type="Pfam" id="PF02770">
    <property type="entry name" value="Acyl-CoA_dh_M"/>
    <property type="match status" value="1"/>
</dbReference>
<dbReference type="HOGENOM" id="CLU_018204_0_2_9"/>
<organism evidence="10 11">
    <name type="scientific">Johnsonella ignava ATCC 51276</name>
    <dbReference type="NCBI Taxonomy" id="679200"/>
    <lineage>
        <taxon>Bacteria</taxon>
        <taxon>Bacillati</taxon>
        <taxon>Bacillota</taxon>
        <taxon>Clostridia</taxon>
        <taxon>Lachnospirales</taxon>
        <taxon>Lachnospiraceae</taxon>
        <taxon>Johnsonella</taxon>
    </lineage>
</organism>
<dbReference type="InterPro" id="IPR006091">
    <property type="entry name" value="Acyl-CoA_Oxase/DH_mid-dom"/>
</dbReference>
<dbReference type="SUPFAM" id="SSF56645">
    <property type="entry name" value="Acyl-CoA dehydrogenase NM domain-like"/>
    <property type="match status" value="1"/>
</dbReference>
<comment type="caution">
    <text evidence="10">The sequence shown here is derived from an EMBL/GenBank/DDBJ whole genome shotgun (WGS) entry which is preliminary data.</text>
</comment>
<keyword evidence="11" id="KW-1185">Reference proteome</keyword>
<sequence length="382" mass="41874">MSECYFTQKHDLIRKLTRDFAQTEFTKEFLDEVEESGSFSQEMLDKMAAAGFFGVKTSKDLGGQGADARSYVIVIEEIARVSAVASIYVSSPNSLSGGPLIMAGNPKQKEKYLTPVVRGEKKMVFALTEPGAGSDAGGMTSTARKEGEYYILNGRKCFITMAPLSDYAVVFAKTQQGIGTKGITAFVVDLKLPGVSFGKAENKMGVIGCATSDIIFENVRVHESDRLGMEGQGFKIAMATLDTGRLGVAAQSIGVAQGCLDEAVEYLKERKQFGKRLADFQALSFMIAEMATKLEAAKQLTYRAAYMMDTKQDITVAASMAKYYASEVCNEIAQKALQLHGGYGFIKDYKIERMFRDCRVFTIYEGTSQIQLMVIGSRLLKK</sequence>
<dbReference type="GO" id="GO:0003995">
    <property type="term" value="F:acyl-CoA dehydrogenase activity"/>
    <property type="evidence" value="ECO:0007669"/>
    <property type="project" value="InterPro"/>
</dbReference>
<keyword evidence="5 6" id="KW-0560">Oxidoreductase</keyword>
<dbReference type="InterPro" id="IPR009075">
    <property type="entry name" value="AcylCo_DH/oxidase_C"/>
</dbReference>
<proteinExistence type="inferred from homology"/>
<dbReference type="FunFam" id="1.10.540.10:FF:000002">
    <property type="entry name" value="Acyl-CoA dehydrogenase FadE19"/>
    <property type="match status" value="1"/>
</dbReference>
<dbReference type="EMBL" id="ACZL01000003">
    <property type="protein sequence ID" value="EHI56749.1"/>
    <property type="molecule type" value="Genomic_DNA"/>
</dbReference>
<keyword evidence="3 6" id="KW-0285">Flavoprotein</keyword>
<feature type="domain" description="Acyl-CoA dehydrogenase/oxidase C-terminal" evidence="7">
    <location>
        <begin position="231"/>
        <end position="380"/>
    </location>
</feature>
<dbReference type="Pfam" id="PF00441">
    <property type="entry name" value="Acyl-CoA_dh_1"/>
    <property type="match status" value="1"/>
</dbReference>
<dbReference type="Gene3D" id="2.40.110.10">
    <property type="entry name" value="Butyryl-CoA Dehydrogenase, subunit A, domain 2"/>
    <property type="match status" value="1"/>
</dbReference>
<gene>
    <name evidence="10" type="ORF">HMPREF9333_00196</name>
</gene>
<keyword evidence="4 6" id="KW-0274">FAD</keyword>
<dbReference type="FunFam" id="1.20.140.10:FF:000004">
    <property type="entry name" value="Acyl-CoA dehydrogenase FadE25"/>
    <property type="match status" value="1"/>
</dbReference>
<dbReference type="InterPro" id="IPR013786">
    <property type="entry name" value="AcylCoA_DH/ox_N"/>
</dbReference>
<dbReference type="InterPro" id="IPR046373">
    <property type="entry name" value="Acyl-CoA_Oxase/DH_mid-dom_sf"/>
</dbReference>
<dbReference type="RefSeq" id="WP_005539169.1">
    <property type="nucleotide sequence ID" value="NZ_JH378829.1"/>
</dbReference>
<dbReference type="PATRIC" id="fig|679200.3.peg.217"/>
<dbReference type="InterPro" id="IPR036250">
    <property type="entry name" value="AcylCo_DH-like_C"/>
</dbReference>
<dbReference type="AlphaFoldDB" id="G5GF58"/>
<evidence type="ECO:0000259" key="8">
    <source>
        <dbReference type="Pfam" id="PF02770"/>
    </source>
</evidence>
<feature type="domain" description="Acyl-CoA oxidase/dehydrogenase middle" evidence="8">
    <location>
        <begin position="125"/>
        <end position="219"/>
    </location>
</feature>
<protein>
    <recommendedName>
        <fullName evidence="12">Acyl-CoA dehydrogenase</fullName>
    </recommendedName>
</protein>
<dbReference type="InterPro" id="IPR009100">
    <property type="entry name" value="AcylCoA_DH/oxidase_NM_dom_sf"/>
</dbReference>
<reference evidence="10 11" key="1">
    <citation type="submission" date="2011-08" db="EMBL/GenBank/DDBJ databases">
        <title>The Genome Sequence of Johnsonella ignava ATCC 51276.</title>
        <authorList>
            <consortium name="The Broad Institute Genome Sequencing Platform"/>
            <person name="Earl A."/>
            <person name="Ward D."/>
            <person name="Feldgarden M."/>
            <person name="Gevers D."/>
            <person name="Izard J."/>
            <person name="Blanton J.M."/>
            <person name="Baranova O.V."/>
            <person name="Dewhirst F.E."/>
            <person name="Young S.K."/>
            <person name="Zeng Q."/>
            <person name="Gargeya S."/>
            <person name="Fitzgerald M."/>
            <person name="Haas B."/>
            <person name="Abouelleil A."/>
            <person name="Alvarado L."/>
            <person name="Arachchi H.M."/>
            <person name="Berlin A."/>
            <person name="Brown A."/>
            <person name="Chapman S.B."/>
            <person name="Chen Z."/>
            <person name="Dunbar C."/>
            <person name="Freedman E."/>
            <person name="Gearin G."/>
            <person name="Gellesch M."/>
            <person name="Goldberg J."/>
            <person name="Griggs A."/>
            <person name="Gujja S."/>
            <person name="Heiman D."/>
            <person name="Howarth C."/>
            <person name="Larson L."/>
            <person name="Lui A."/>
            <person name="MacDonald P.J.P."/>
            <person name="Montmayeur A."/>
            <person name="Murphy C."/>
            <person name="Neiman D."/>
            <person name="Pearson M."/>
            <person name="Priest M."/>
            <person name="Roberts A."/>
            <person name="Saif S."/>
            <person name="Shea T."/>
            <person name="Shenoy N."/>
            <person name="Sisk P."/>
            <person name="Stolte C."/>
            <person name="Sykes S."/>
            <person name="Wortman J."/>
            <person name="Nusbaum C."/>
            <person name="Birren B."/>
        </authorList>
    </citation>
    <scope>NUCLEOTIDE SEQUENCE [LARGE SCALE GENOMIC DNA]</scope>
    <source>
        <strain evidence="10 11">ATCC 51276</strain>
    </source>
</reference>
<evidence type="ECO:0000259" key="7">
    <source>
        <dbReference type="Pfam" id="PF00441"/>
    </source>
</evidence>
<evidence type="ECO:0000256" key="5">
    <source>
        <dbReference type="ARBA" id="ARBA00023002"/>
    </source>
</evidence>
<dbReference type="Proteomes" id="UP000003011">
    <property type="component" value="Unassembled WGS sequence"/>
</dbReference>
<dbReference type="Pfam" id="PF02771">
    <property type="entry name" value="Acyl-CoA_dh_N"/>
    <property type="match status" value="1"/>
</dbReference>
<evidence type="ECO:0000313" key="10">
    <source>
        <dbReference type="EMBL" id="EHI56749.1"/>
    </source>
</evidence>
<feature type="domain" description="Acyl-CoA dehydrogenase/oxidase N-terminal" evidence="9">
    <location>
        <begin position="7"/>
        <end position="120"/>
    </location>
</feature>
<dbReference type="FunFam" id="2.40.110.10:FF:000001">
    <property type="entry name" value="Acyl-CoA dehydrogenase, mitochondrial"/>
    <property type="match status" value="1"/>
</dbReference>
<evidence type="ECO:0000313" key="11">
    <source>
        <dbReference type="Proteomes" id="UP000003011"/>
    </source>
</evidence>
<dbReference type="GO" id="GO:0050660">
    <property type="term" value="F:flavin adenine dinucleotide binding"/>
    <property type="evidence" value="ECO:0007669"/>
    <property type="project" value="InterPro"/>
</dbReference>
<dbReference type="STRING" id="679200.HMPREF9333_00196"/>
<evidence type="ECO:0000256" key="3">
    <source>
        <dbReference type="ARBA" id="ARBA00022630"/>
    </source>
</evidence>
<evidence type="ECO:0000256" key="1">
    <source>
        <dbReference type="ARBA" id="ARBA00001974"/>
    </source>
</evidence>
<comment type="similarity">
    <text evidence="2 6">Belongs to the acyl-CoA dehydrogenase family.</text>
</comment>
<dbReference type="PIRSF" id="PIRSF016578">
    <property type="entry name" value="HsaA"/>
    <property type="match status" value="1"/>
</dbReference>
<dbReference type="Gene3D" id="1.20.140.10">
    <property type="entry name" value="Butyryl-CoA Dehydrogenase, subunit A, domain 3"/>
    <property type="match status" value="1"/>
</dbReference>
<evidence type="ECO:0000256" key="2">
    <source>
        <dbReference type="ARBA" id="ARBA00009347"/>
    </source>
</evidence>
<evidence type="ECO:0000259" key="9">
    <source>
        <dbReference type="Pfam" id="PF02771"/>
    </source>
</evidence>
<dbReference type="PROSITE" id="PS00072">
    <property type="entry name" value="ACYL_COA_DH_1"/>
    <property type="match status" value="1"/>
</dbReference>
<evidence type="ECO:0000256" key="4">
    <source>
        <dbReference type="ARBA" id="ARBA00022827"/>
    </source>
</evidence>
<dbReference type="PANTHER" id="PTHR43884:SF12">
    <property type="entry name" value="ISOVALERYL-COA DEHYDROGENASE, MITOCHONDRIAL-RELATED"/>
    <property type="match status" value="1"/>
</dbReference>
<dbReference type="InterPro" id="IPR006089">
    <property type="entry name" value="Acyl-CoA_DH_CS"/>
</dbReference>
<dbReference type="InterPro" id="IPR037069">
    <property type="entry name" value="AcylCoA_DH/ox_N_sf"/>
</dbReference>
<dbReference type="Gene3D" id="1.10.540.10">
    <property type="entry name" value="Acyl-CoA dehydrogenase/oxidase, N-terminal domain"/>
    <property type="match status" value="1"/>
</dbReference>
<evidence type="ECO:0008006" key="12">
    <source>
        <dbReference type="Google" id="ProtNLM"/>
    </source>
</evidence>
<dbReference type="eggNOG" id="COG1960">
    <property type="taxonomic scope" value="Bacteria"/>
</dbReference>
<dbReference type="SUPFAM" id="SSF47203">
    <property type="entry name" value="Acyl-CoA dehydrogenase C-terminal domain-like"/>
    <property type="match status" value="1"/>
</dbReference>
<dbReference type="PROSITE" id="PS00073">
    <property type="entry name" value="ACYL_COA_DH_2"/>
    <property type="match status" value="1"/>
</dbReference>
<evidence type="ECO:0000256" key="6">
    <source>
        <dbReference type="RuleBase" id="RU362125"/>
    </source>
</evidence>
<name>G5GF58_9FIRM</name>
<accession>G5GF58</accession>
<dbReference type="OrthoDB" id="9802447at2"/>